<dbReference type="EMBL" id="NHYE01005590">
    <property type="protein sequence ID" value="PPQ68689.1"/>
    <property type="molecule type" value="Genomic_DNA"/>
</dbReference>
<proteinExistence type="predicted"/>
<protein>
    <submittedName>
        <fullName evidence="1">Uncharacterized protein</fullName>
    </submittedName>
</protein>
<name>A0A409VR26_9AGAR</name>
<accession>A0A409VR26</accession>
<reference evidence="1 2" key="1">
    <citation type="journal article" date="2018" name="Evol. Lett.">
        <title>Horizontal gene cluster transfer increased hallucinogenic mushroom diversity.</title>
        <authorList>
            <person name="Reynolds H.T."/>
            <person name="Vijayakumar V."/>
            <person name="Gluck-Thaler E."/>
            <person name="Korotkin H.B."/>
            <person name="Matheny P.B."/>
            <person name="Slot J.C."/>
        </authorList>
    </citation>
    <scope>NUCLEOTIDE SEQUENCE [LARGE SCALE GENOMIC DNA]</scope>
    <source>
        <strain evidence="1 2">SRW20</strain>
    </source>
</reference>
<gene>
    <name evidence="1" type="ORF">CVT26_002971</name>
</gene>
<dbReference type="InParanoid" id="A0A409VR26"/>
<dbReference type="AlphaFoldDB" id="A0A409VR26"/>
<comment type="caution">
    <text evidence="1">The sequence shown here is derived from an EMBL/GenBank/DDBJ whole genome shotgun (WGS) entry which is preliminary data.</text>
</comment>
<dbReference type="Proteomes" id="UP000284706">
    <property type="component" value="Unassembled WGS sequence"/>
</dbReference>
<organism evidence="1 2">
    <name type="scientific">Gymnopilus dilepis</name>
    <dbReference type="NCBI Taxonomy" id="231916"/>
    <lineage>
        <taxon>Eukaryota</taxon>
        <taxon>Fungi</taxon>
        <taxon>Dikarya</taxon>
        <taxon>Basidiomycota</taxon>
        <taxon>Agaricomycotina</taxon>
        <taxon>Agaricomycetes</taxon>
        <taxon>Agaricomycetidae</taxon>
        <taxon>Agaricales</taxon>
        <taxon>Agaricineae</taxon>
        <taxon>Hymenogastraceae</taxon>
        <taxon>Gymnopilus</taxon>
    </lineage>
</organism>
<sequence length="137" mass="15395">MSALSGLYVGMPGYSRINGLQDSDTVYAARVPGMRLARRPASRLHFTVKFAYDLVLRASSPLTSFFGVDFLPVTPQDFPLDLPDGYLEGPVLLFSMGVESRNEYRKEIATIEIAFDQPDGKFSLNGIRKLLREIWIF</sequence>
<keyword evidence="2" id="KW-1185">Reference proteome</keyword>
<evidence type="ECO:0000313" key="2">
    <source>
        <dbReference type="Proteomes" id="UP000284706"/>
    </source>
</evidence>
<evidence type="ECO:0000313" key="1">
    <source>
        <dbReference type="EMBL" id="PPQ68689.1"/>
    </source>
</evidence>